<dbReference type="EMBL" id="CM001221">
    <property type="protein sequence ID" value="AES93876.1"/>
    <property type="molecule type" value="Genomic_DNA"/>
</dbReference>
<reference evidence="2" key="4">
    <citation type="journal article" date="2018" name="Nat. Plants">
        <title>Whole-genome landscape of Medicago truncatula symbiotic genes.</title>
        <authorList>
            <person name="Pecrix Y."/>
            <person name="Gamas P."/>
            <person name="Carrere S."/>
        </authorList>
    </citation>
    <scope>NUCLEOTIDE SEQUENCE</scope>
    <source>
        <tissue evidence="2">Leaves</tissue>
    </source>
</reference>
<dbReference type="AlphaFoldDB" id="G7K7X1"/>
<reference evidence="3" key="3">
    <citation type="submission" date="2015-04" db="UniProtKB">
        <authorList>
            <consortium name="EnsemblPlants"/>
        </authorList>
    </citation>
    <scope>IDENTIFICATION</scope>
    <source>
        <strain evidence="3">cv. Jemalong A17</strain>
    </source>
</reference>
<sequence length="63" mass="7244">MGNLKPGCTGAHTQMQQIFASTKRINLIYLMLPAIKVRSQGRREYDYAGLWIYCVEYRPKCGC</sequence>
<dbReference type="Gramene" id="rna28375">
    <property type="protein sequence ID" value="RHN53466.1"/>
    <property type="gene ID" value="gene28375"/>
</dbReference>
<evidence type="ECO:0000313" key="2">
    <source>
        <dbReference type="EMBL" id="RHN53466.1"/>
    </source>
</evidence>
<dbReference type="HOGENOM" id="CLU_2889162_0_0_1"/>
<evidence type="ECO:0000313" key="4">
    <source>
        <dbReference type="Proteomes" id="UP000002051"/>
    </source>
</evidence>
<proteinExistence type="predicted"/>
<gene>
    <name evidence="1" type="ordered locus">MTR_5g008480</name>
    <name evidence="2" type="ORF">MtrunA17_Chr5g0396161</name>
</gene>
<dbReference type="EnsemblPlants" id="AES93876">
    <property type="protein sequence ID" value="AES93876"/>
    <property type="gene ID" value="MTR_5g008480"/>
</dbReference>
<protein>
    <submittedName>
        <fullName evidence="1 3">Uncharacterized protein</fullName>
    </submittedName>
</protein>
<keyword evidence="4" id="KW-1185">Reference proteome</keyword>
<dbReference type="Proteomes" id="UP000002051">
    <property type="component" value="Chromosome 5"/>
</dbReference>
<dbReference type="EMBL" id="PSQE01000005">
    <property type="protein sequence ID" value="RHN53466.1"/>
    <property type="molecule type" value="Genomic_DNA"/>
</dbReference>
<dbReference type="Proteomes" id="UP000265566">
    <property type="component" value="Chromosome 5"/>
</dbReference>
<reference evidence="1 4" key="2">
    <citation type="journal article" date="2014" name="BMC Genomics">
        <title>An improved genome release (version Mt4.0) for the model legume Medicago truncatula.</title>
        <authorList>
            <person name="Tang H."/>
            <person name="Krishnakumar V."/>
            <person name="Bidwell S."/>
            <person name="Rosen B."/>
            <person name="Chan A."/>
            <person name="Zhou S."/>
            <person name="Gentzbittel L."/>
            <person name="Childs K.L."/>
            <person name="Yandell M."/>
            <person name="Gundlach H."/>
            <person name="Mayer K.F."/>
            <person name="Schwartz D.C."/>
            <person name="Town C.D."/>
        </authorList>
    </citation>
    <scope>GENOME REANNOTATION</scope>
    <source>
        <strain evidence="3 4">cv. Jemalong A17</strain>
    </source>
</reference>
<dbReference type="PaxDb" id="3880-AES93876"/>
<evidence type="ECO:0000313" key="3">
    <source>
        <dbReference type="EnsemblPlants" id="AES93876"/>
    </source>
</evidence>
<organism evidence="1 4">
    <name type="scientific">Medicago truncatula</name>
    <name type="common">Barrel medic</name>
    <name type="synonym">Medicago tribuloides</name>
    <dbReference type="NCBI Taxonomy" id="3880"/>
    <lineage>
        <taxon>Eukaryota</taxon>
        <taxon>Viridiplantae</taxon>
        <taxon>Streptophyta</taxon>
        <taxon>Embryophyta</taxon>
        <taxon>Tracheophyta</taxon>
        <taxon>Spermatophyta</taxon>
        <taxon>Magnoliopsida</taxon>
        <taxon>eudicotyledons</taxon>
        <taxon>Gunneridae</taxon>
        <taxon>Pentapetalae</taxon>
        <taxon>rosids</taxon>
        <taxon>fabids</taxon>
        <taxon>Fabales</taxon>
        <taxon>Fabaceae</taxon>
        <taxon>Papilionoideae</taxon>
        <taxon>50 kb inversion clade</taxon>
        <taxon>NPAAA clade</taxon>
        <taxon>Hologalegina</taxon>
        <taxon>IRL clade</taxon>
        <taxon>Trifolieae</taxon>
        <taxon>Medicago</taxon>
    </lineage>
</organism>
<name>G7K7X1_MEDTR</name>
<reference evidence="1 4" key="1">
    <citation type="journal article" date="2011" name="Nature">
        <title>The Medicago genome provides insight into the evolution of rhizobial symbioses.</title>
        <authorList>
            <person name="Young N.D."/>
            <person name="Debelle F."/>
            <person name="Oldroyd G.E."/>
            <person name="Geurts R."/>
            <person name="Cannon S.B."/>
            <person name="Udvardi M.K."/>
            <person name="Benedito V.A."/>
            <person name="Mayer K.F."/>
            <person name="Gouzy J."/>
            <person name="Schoof H."/>
            <person name="Van de Peer Y."/>
            <person name="Proost S."/>
            <person name="Cook D.R."/>
            <person name="Meyers B.C."/>
            <person name="Spannagl M."/>
            <person name="Cheung F."/>
            <person name="De Mita S."/>
            <person name="Krishnakumar V."/>
            <person name="Gundlach H."/>
            <person name="Zhou S."/>
            <person name="Mudge J."/>
            <person name="Bharti A.K."/>
            <person name="Murray J.D."/>
            <person name="Naoumkina M.A."/>
            <person name="Rosen B."/>
            <person name="Silverstein K.A."/>
            <person name="Tang H."/>
            <person name="Rombauts S."/>
            <person name="Zhao P.X."/>
            <person name="Zhou P."/>
            <person name="Barbe V."/>
            <person name="Bardou P."/>
            <person name="Bechner M."/>
            <person name="Bellec A."/>
            <person name="Berger A."/>
            <person name="Berges H."/>
            <person name="Bidwell S."/>
            <person name="Bisseling T."/>
            <person name="Choisne N."/>
            <person name="Couloux A."/>
            <person name="Denny R."/>
            <person name="Deshpande S."/>
            <person name="Dai X."/>
            <person name="Doyle J.J."/>
            <person name="Dudez A.M."/>
            <person name="Farmer A.D."/>
            <person name="Fouteau S."/>
            <person name="Franken C."/>
            <person name="Gibelin C."/>
            <person name="Gish J."/>
            <person name="Goldstein S."/>
            <person name="Gonzalez A.J."/>
            <person name="Green P.J."/>
            <person name="Hallab A."/>
            <person name="Hartog M."/>
            <person name="Hua A."/>
            <person name="Humphray S.J."/>
            <person name="Jeong D.H."/>
            <person name="Jing Y."/>
            <person name="Jocker A."/>
            <person name="Kenton S.M."/>
            <person name="Kim D.J."/>
            <person name="Klee K."/>
            <person name="Lai H."/>
            <person name="Lang C."/>
            <person name="Lin S."/>
            <person name="Macmil S.L."/>
            <person name="Magdelenat G."/>
            <person name="Matthews L."/>
            <person name="McCorrison J."/>
            <person name="Monaghan E.L."/>
            <person name="Mun J.H."/>
            <person name="Najar F.Z."/>
            <person name="Nicholson C."/>
            <person name="Noirot C."/>
            <person name="O'Bleness M."/>
            <person name="Paule C.R."/>
            <person name="Poulain J."/>
            <person name="Prion F."/>
            <person name="Qin B."/>
            <person name="Qu C."/>
            <person name="Retzel E.F."/>
            <person name="Riddle C."/>
            <person name="Sallet E."/>
            <person name="Samain S."/>
            <person name="Samson N."/>
            <person name="Sanders I."/>
            <person name="Saurat O."/>
            <person name="Scarpelli C."/>
            <person name="Schiex T."/>
            <person name="Segurens B."/>
            <person name="Severin A.J."/>
            <person name="Sherrier D.J."/>
            <person name="Shi R."/>
            <person name="Sims S."/>
            <person name="Singer S.R."/>
            <person name="Sinharoy S."/>
            <person name="Sterck L."/>
            <person name="Viollet A."/>
            <person name="Wang B.B."/>
            <person name="Wang K."/>
            <person name="Wang M."/>
            <person name="Wang X."/>
            <person name="Warfsmann J."/>
            <person name="Weissenbach J."/>
            <person name="White D.D."/>
            <person name="White J.D."/>
            <person name="Wiley G.B."/>
            <person name="Wincker P."/>
            <person name="Xing Y."/>
            <person name="Yang L."/>
            <person name="Yao Z."/>
            <person name="Ying F."/>
            <person name="Zhai J."/>
            <person name="Zhou L."/>
            <person name="Zuber A."/>
            <person name="Denarie J."/>
            <person name="Dixon R.A."/>
            <person name="May G.D."/>
            <person name="Schwartz D.C."/>
            <person name="Rogers J."/>
            <person name="Quetier F."/>
            <person name="Town C.D."/>
            <person name="Roe B.A."/>
        </authorList>
    </citation>
    <scope>NUCLEOTIDE SEQUENCE [LARGE SCALE GENOMIC DNA]</scope>
    <source>
        <strain evidence="1">A17</strain>
        <strain evidence="3 4">cv. Jemalong A17</strain>
    </source>
</reference>
<accession>G7K7X1</accession>
<evidence type="ECO:0000313" key="1">
    <source>
        <dbReference type="EMBL" id="AES93876.1"/>
    </source>
</evidence>